<keyword evidence="6 7" id="KW-0460">Magnesium</keyword>
<dbReference type="GO" id="GO:0045926">
    <property type="term" value="P:negative regulation of growth"/>
    <property type="evidence" value="ECO:0007669"/>
    <property type="project" value="UniProtKB-ARBA"/>
</dbReference>
<dbReference type="InterPro" id="IPR002716">
    <property type="entry name" value="PIN_dom"/>
</dbReference>
<feature type="domain" description="PIN" evidence="8">
    <location>
        <begin position="4"/>
        <end position="120"/>
    </location>
</feature>
<dbReference type="InterPro" id="IPR006226">
    <property type="entry name" value="Mtu_PIN"/>
</dbReference>
<dbReference type="InterPro" id="IPR029060">
    <property type="entry name" value="PIN-like_dom_sf"/>
</dbReference>
<keyword evidence="7" id="KW-0800">Toxin</keyword>
<dbReference type="RefSeq" id="WP_075513127.1">
    <property type="nucleotide sequence ID" value="NZ_CP089224.1"/>
</dbReference>
<evidence type="ECO:0000256" key="4">
    <source>
        <dbReference type="ARBA" id="ARBA00022723"/>
    </source>
</evidence>
<evidence type="ECO:0000256" key="6">
    <source>
        <dbReference type="ARBA" id="ARBA00022842"/>
    </source>
</evidence>
<keyword evidence="4 7" id="KW-0479">Metal-binding</keyword>
<keyword evidence="3 7" id="KW-0540">Nuclease</keyword>
<dbReference type="HAMAP" id="MF_00265">
    <property type="entry name" value="VapC_Nob1"/>
    <property type="match status" value="1"/>
</dbReference>
<feature type="binding site" evidence="7">
    <location>
        <position position="97"/>
    </location>
    <ligand>
        <name>Mg(2+)</name>
        <dbReference type="ChEBI" id="CHEBI:18420"/>
    </ligand>
</feature>
<dbReference type="Pfam" id="PF01850">
    <property type="entry name" value="PIN"/>
    <property type="match status" value="1"/>
</dbReference>
<dbReference type="GO" id="GO:0016788">
    <property type="term" value="F:hydrolase activity, acting on ester bonds"/>
    <property type="evidence" value="ECO:0007669"/>
    <property type="project" value="InterPro"/>
</dbReference>
<name>A0A163VM86_9MYCO</name>
<comment type="caution">
    <text evidence="9">The sequence shown here is derived from an EMBL/GenBank/DDBJ whole genome shotgun (WGS) entry which is preliminary data.</text>
</comment>
<proteinExistence type="inferred from homology"/>
<keyword evidence="5 7" id="KW-0378">Hydrolase</keyword>
<dbReference type="EMBL" id="LWCI01000161">
    <property type="protein sequence ID" value="KZS57513.1"/>
    <property type="molecule type" value="Genomic_DNA"/>
</dbReference>
<gene>
    <name evidence="7" type="primary">vapC</name>
    <name evidence="9" type="ORF">A4G28_17570</name>
</gene>
<keyword evidence="10" id="KW-1185">Reference proteome</keyword>
<keyword evidence="2 7" id="KW-1277">Toxin-antitoxin system</keyword>
<evidence type="ECO:0000259" key="8">
    <source>
        <dbReference type="Pfam" id="PF01850"/>
    </source>
</evidence>
<evidence type="ECO:0000313" key="10">
    <source>
        <dbReference type="Proteomes" id="UP000077342"/>
    </source>
</evidence>
<dbReference type="GO" id="GO:0090729">
    <property type="term" value="F:toxin activity"/>
    <property type="evidence" value="ECO:0007669"/>
    <property type="project" value="UniProtKB-KW"/>
</dbReference>
<evidence type="ECO:0000256" key="2">
    <source>
        <dbReference type="ARBA" id="ARBA00022649"/>
    </source>
</evidence>
<organism evidence="9 10">
    <name type="scientific">Mycobacterium ostraviense</name>
    <dbReference type="NCBI Taxonomy" id="2738409"/>
    <lineage>
        <taxon>Bacteria</taxon>
        <taxon>Bacillati</taxon>
        <taxon>Actinomycetota</taxon>
        <taxon>Actinomycetes</taxon>
        <taxon>Mycobacteriales</taxon>
        <taxon>Mycobacteriaceae</taxon>
        <taxon>Mycobacterium</taxon>
    </lineage>
</organism>
<evidence type="ECO:0000256" key="1">
    <source>
        <dbReference type="ARBA" id="ARBA00001946"/>
    </source>
</evidence>
<evidence type="ECO:0000256" key="5">
    <source>
        <dbReference type="ARBA" id="ARBA00022801"/>
    </source>
</evidence>
<comment type="function">
    <text evidence="7">Toxic component of a toxin-antitoxin (TA) system. An RNase.</text>
</comment>
<accession>A0A163VM86</accession>
<evidence type="ECO:0000256" key="3">
    <source>
        <dbReference type="ARBA" id="ARBA00022722"/>
    </source>
</evidence>
<feature type="binding site" evidence="7">
    <location>
        <position position="6"/>
    </location>
    <ligand>
        <name>Mg(2+)</name>
        <dbReference type="ChEBI" id="CHEBI:18420"/>
    </ligand>
</feature>
<dbReference type="InterPro" id="IPR022907">
    <property type="entry name" value="VapC_family"/>
</dbReference>
<dbReference type="GO" id="GO:0000287">
    <property type="term" value="F:magnesium ion binding"/>
    <property type="evidence" value="ECO:0007669"/>
    <property type="project" value="UniProtKB-UniRule"/>
</dbReference>
<comment type="cofactor">
    <cofactor evidence="1 7">
        <name>Mg(2+)</name>
        <dbReference type="ChEBI" id="CHEBI:18420"/>
    </cofactor>
</comment>
<evidence type="ECO:0000313" key="9">
    <source>
        <dbReference type="EMBL" id="KZS57513.1"/>
    </source>
</evidence>
<sequence>MIALLDANVLIALVVAEHVHHDAAAAWLSTRDAGFATCPITQGSLVRFLLRTGQSAAAAREVVSAVETATRHEFWPDSVSFADVEIGGVVGHRQVTDAYLAQLARSRNGQLATLDSGLAHLHSDVAALIPTAC</sequence>
<protein>
    <recommendedName>
        <fullName evidence="7">Ribonuclease VapC</fullName>
        <shortName evidence="7">RNase VapC</shortName>
        <ecNumber evidence="7">3.1.-.-</ecNumber>
    </recommendedName>
    <alternativeName>
        <fullName evidence="7">Toxin VapC</fullName>
    </alternativeName>
</protein>
<evidence type="ECO:0000256" key="7">
    <source>
        <dbReference type="HAMAP-Rule" id="MF_00265"/>
    </source>
</evidence>
<dbReference type="AlphaFoldDB" id="A0A163VM86"/>
<dbReference type="NCBIfam" id="TIGR00028">
    <property type="entry name" value="Mtu_PIN_fam"/>
    <property type="match status" value="1"/>
</dbReference>
<dbReference type="Gene3D" id="3.40.50.1010">
    <property type="entry name" value="5'-nuclease"/>
    <property type="match status" value="1"/>
</dbReference>
<comment type="similarity">
    <text evidence="7">Belongs to the PINc/VapC protein family.</text>
</comment>
<dbReference type="EC" id="3.1.-.-" evidence="7"/>
<dbReference type="GO" id="GO:0004540">
    <property type="term" value="F:RNA nuclease activity"/>
    <property type="evidence" value="ECO:0007669"/>
    <property type="project" value="InterPro"/>
</dbReference>
<dbReference type="Proteomes" id="UP000077342">
    <property type="component" value="Unassembled WGS sequence"/>
</dbReference>
<reference evidence="10" key="1">
    <citation type="submission" date="2016-04" db="EMBL/GenBank/DDBJ databases">
        <authorList>
            <person name="Strapagiel D."/>
            <person name="Borowka P."/>
            <person name="Marciniak B."/>
            <person name="Bakula Z."/>
            <person name="Van Ingen J."/>
            <person name="Safianowska A."/>
            <person name="Dziadek J."/>
            <person name="Jagielski T."/>
        </authorList>
    </citation>
    <scope>NUCLEOTIDE SEQUENCE [LARGE SCALE GENOMIC DNA]</scope>
    <source>
        <strain evidence="10">1010001458</strain>
    </source>
</reference>
<dbReference type="SUPFAM" id="SSF88723">
    <property type="entry name" value="PIN domain-like"/>
    <property type="match status" value="1"/>
</dbReference>